<gene>
    <name evidence="7" type="ORF">DERYTH_LOCUS25942</name>
</gene>
<keyword evidence="4 5" id="KW-0408">Iron</keyword>
<dbReference type="InterPro" id="IPR036396">
    <property type="entry name" value="Cyt_P450_sf"/>
</dbReference>
<evidence type="ECO:0000256" key="4">
    <source>
        <dbReference type="ARBA" id="ARBA00023004"/>
    </source>
</evidence>
<evidence type="ECO:0000256" key="5">
    <source>
        <dbReference type="PIRSR" id="PIRSR602401-1"/>
    </source>
</evidence>
<reference evidence="7" key="1">
    <citation type="submission" date="2021-06" db="EMBL/GenBank/DDBJ databases">
        <authorList>
            <person name="Kallberg Y."/>
            <person name="Tangrot J."/>
            <person name="Rosling A."/>
        </authorList>
    </citation>
    <scope>NUCLEOTIDE SEQUENCE</scope>
    <source>
        <strain evidence="7">MA453B</strain>
    </source>
</reference>
<keyword evidence="3 6" id="KW-0560">Oxidoreductase</keyword>
<dbReference type="SUPFAM" id="SSF48264">
    <property type="entry name" value="Cytochrome P450"/>
    <property type="match status" value="1"/>
</dbReference>
<keyword evidence="8" id="KW-1185">Reference proteome</keyword>
<keyword evidence="2 5" id="KW-0479">Metal-binding</keyword>
<sequence length="183" mass="21126">ALSWMMYFIMANQSVENLLLQEINEILSVETSIPSYDDIKLFKYTTSTFYETLRLYPIVPDNVLPNNIPVFAGDFVEYNLFIMGRDEKIWGEDAKQFNPKRFLESEDGLKPSKFKFASFHAGPRTCVGQQFATLEVITLVVMLLKKFKFELVPGQKSPPEFKDAITLPMKDPLMTKVSYRTKN</sequence>
<accession>A0A9N9PDE2</accession>
<evidence type="ECO:0000313" key="7">
    <source>
        <dbReference type="EMBL" id="CAG8814315.1"/>
    </source>
</evidence>
<organism evidence="7 8">
    <name type="scientific">Dentiscutata erythropus</name>
    <dbReference type="NCBI Taxonomy" id="1348616"/>
    <lineage>
        <taxon>Eukaryota</taxon>
        <taxon>Fungi</taxon>
        <taxon>Fungi incertae sedis</taxon>
        <taxon>Mucoromycota</taxon>
        <taxon>Glomeromycotina</taxon>
        <taxon>Glomeromycetes</taxon>
        <taxon>Diversisporales</taxon>
        <taxon>Gigasporaceae</taxon>
        <taxon>Dentiscutata</taxon>
    </lineage>
</organism>
<dbReference type="InterPro" id="IPR017972">
    <property type="entry name" value="Cyt_P450_CS"/>
</dbReference>
<evidence type="ECO:0000256" key="3">
    <source>
        <dbReference type="ARBA" id="ARBA00023002"/>
    </source>
</evidence>
<dbReference type="GO" id="GO:0016705">
    <property type="term" value="F:oxidoreductase activity, acting on paired donors, with incorporation or reduction of molecular oxygen"/>
    <property type="evidence" value="ECO:0007669"/>
    <property type="project" value="InterPro"/>
</dbReference>
<dbReference type="GO" id="GO:0004497">
    <property type="term" value="F:monooxygenase activity"/>
    <property type="evidence" value="ECO:0007669"/>
    <property type="project" value="UniProtKB-KW"/>
</dbReference>
<feature type="binding site" description="axial binding residue" evidence="5">
    <location>
        <position position="126"/>
    </location>
    <ligand>
        <name>heme</name>
        <dbReference type="ChEBI" id="CHEBI:30413"/>
    </ligand>
    <ligandPart>
        <name>Fe</name>
        <dbReference type="ChEBI" id="CHEBI:18248"/>
    </ligandPart>
</feature>
<name>A0A9N9PDE2_9GLOM</name>
<evidence type="ECO:0000256" key="6">
    <source>
        <dbReference type="RuleBase" id="RU000461"/>
    </source>
</evidence>
<dbReference type="GO" id="GO:0020037">
    <property type="term" value="F:heme binding"/>
    <property type="evidence" value="ECO:0007669"/>
    <property type="project" value="InterPro"/>
</dbReference>
<dbReference type="PROSITE" id="PS00086">
    <property type="entry name" value="CYTOCHROME_P450"/>
    <property type="match status" value="1"/>
</dbReference>
<dbReference type="GO" id="GO:0005506">
    <property type="term" value="F:iron ion binding"/>
    <property type="evidence" value="ECO:0007669"/>
    <property type="project" value="InterPro"/>
</dbReference>
<dbReference type="InterPro" id="IPR001128">
    <property type="entry name" value="Cyt_P450"/>
</dbReference>
<comment type="caution">
    <text evidence="7">The sequence shown here is derived from an EMBL/GenBank/DDBJ whole genome shotgun (WGS) entry which is preliminary data.</text>
</comment>
<keyword evidence="6" id="KW-0503">Monooxygenase</keyword>
<dbReference type="EMBL" id="CAJVPY010051172">
    <property type="protein sequence ID" value="CAG8814315.1"/>
    <property type="molecule type" value="Genomic_DNA"/>
</dbReference>
<dbReference type="Pfam" id="PF00067">
    <property type="entry name" value="p450"/>
    <property type="match status" value="1"/>
</dbReference>
<comment type="similarity">
    <text evidence="1 6">Belongs to the cytochrome P450 family.</text>
</comment>
<dbReference type="PRINTS" id="PR00463">
    <property type="entry name" value="EP450I"/>
</dbReference>
<dbReference type="InterPro" id="IPR002401">
    <property type="entry name" value="Cyt_P450_E_grp-I"/>
</dbReference>
<feature type="non-terminal residue" evidence="7">
    <location>
        <position position="183"/>
    </location>
</feature>
<dbReference type="PANTHER" id="PTHR24296">
    <property type="entry name" value="CYTOCHROME P450"/>
    <property type="match status" value="1"/>
</dbReference>
<dbReference type="GO" id="GO:0006629">
    <property type="term" value="P:lipid metabolic process"/>
    <property type="evidence" value="ECO:0007669"/>
    <property type="project" value="UniProtKB-ARBA"/>
</dbReference>
<evidence type="ECO:0000256" key="2">
    <source>
        <dbReference type="ARBA" id="ARBA00022723"/>
    </source>
</evidence>
<proteinExistence type="inferred from homology"/>
<keyword evidence="5 6" id="KW-0349">Heme</keyword>
<evidence type="ECO:0000313" key="8">
    <source>
        <dbReference type="Proteomes" id="UP000789405"/>
    </source>
</evidence>
<dbReference type="OrthoDB" id="1470350at2759"/>
<protein>
    <submittedName>
        <fullName evidence="7">24233_t:CDS:1</fullName>
    </submittedName>
</protein>
<comment type="cofactor">
    <cofactor evidence="5">
        <name>heme</name>
        <dbReference type="ChEBI" id="CHEBI:30413"/>
    </cofactor>
</comment>
<dbReference type="AlphaFoldDB" id="A0A9N9PDE2"/>
<dbReference type="PRINTS" id="PR00385">
    <property type="entry name" value="P450"/>
</dbReference>
<dbReference type="Proteomes" id="UP000789405">
    <property type="component" value="Unassembled WGS sequence"/>
</dbReference>
<evidence type="ECO:0000256" key="1">
    <source>
        <dbReference type="ARBA" id="ARBA00010617"/>
    </source>
</evidence>
<dbReference type="Gene3D" id="1.10.630.10">
    <property type="entry name" value="Cytochrome P450"/>
    <property type="match status" value="1"/>
</dbReference>